<evidence type="ECO:0000313" key="1">
    <source>
        <dbReference type="EMBL" id="ABF97144.1"/>
    </source>
</evidence>
<dbReference type="AlphaFoldDB" id="Q10I46"/>
<dbReference type="EMBL" id="DP000009">
    <property type="protein sequence ID" value="ABF97144.1"/>
    <property type="molecule type" value="Genomic_DNA"/>
</dbReference>
<proteinExistence type="predicted"/>
<reference evidence="1" key="1">
    <citation type="journal article" date="2005" name="Genome Res.">
        <title>Sequence, annotation, and analysis of synteny between rice chromosome 3 and diverged grass species.</title>
        <authorList>
            <consortium name="Rice Chromosome 3 Sequencing Consortium"/>
            <person name="Buell C.R."/>
            <person name="Yuan Q."/>
            <person name="Ouyang S."/>
            <person name="Liu J."/>
            <person name="Zhu W."/>
            <person name="Wang A."/>
            <person name="Maiti R."/>
            <person name="Haas B."/>
            <person name="Wortman J."/>
            <person name="Pertea M."/>
            <person name="Jones K.M."/>
            <person name="Kim M."/>
            <person name="Overton L."/>
            <person name="Tsitrin T."/>
            <person name="Fadrosh D."/>
            <person name="Bera J."/>
            <person name="Weaver B."/>
            <person name="Jin S."/>
            <person name="Johri S."/>
            <person name="Reardon M."/>
            <person name="Webb K."/>
            <person name="Hill J."/>
            <person name="Moffat K."/>
            <person name="Tallon L."/>
            <person name="Van Aken S."/>
            <person name="Lewis M."/>
            <person name="Utterback T."/>
            <person name="Feldblyum T."/>
            <person name="Zismann V."/>
            <person name="Iobst S."/>
            <person name="Hsiao J."/>
            <person name="de Vazeille A.R."/>
            <person name="Salzberg S.L."/>
            <person name="White O."/>
            <person name="Fraser C."/>
            <person name="Yu Y."/>
            <person name="Kim H."/>
            <person name="Rambo T."/>
            <person name="Currie J."/>
            <person name="Collura K."/>
            <person name="Kernodle-Thompson S."/>
            <person name="Wei F."/>
            <person name="Kudrna K."/>
            <person name="Ammiraju J.S."/>
            <person name="Luo M."/>
            <person name="Goicoechea J.L."/>
            <person name="Wing R.A."/>
            <person name="Henry D."/>
            <person name="Oates R."/>
            <person name="Palmer M."/>
            <person name="Pries G."/>
            <person name="Saski C."/>
            <person name="Simmons J."/>
            <person name="Soderlund C."/>
            <person name="Nelson W."/>
            <person name="de la Bastide M."/>
            <person name="Spiegel L."/>
            <person name="Nascimento L."/>
            <person name="Huang E."/>
            <person name="Preston R."/>
            <person name="Zutavern T."/>
            <person name="Palmer L."/>
            <person name="O'Shaughnessy A."/>
            <person name="Dike S."/>
            <person name="McCombie W.R."/>
            <person name="Minx P."/>
            <person name="Cordum H."/>
            <person name="Wilson R."/>
            <person name="Jin W."/>
            <person name="Lee H.R."/>
            <person name="Jiang J."/>
            <person name="Jackson S."/>
        </authorList>
    </citation>
    <scope>NUCLEOTIDE SEQUENCE [LARGE SCALE GENOMIC DNA]</scope>
</reference>
<name>Q10I46_ORYSJ</name>
<sequence>MATTGCGGGGGVYVGSMRGWRARATACWRRLAGGGRGSQAAASTGGGLGGGVREAAGEAAASTVGGQGRWRRCVGQPAAVARGLTGASGSRAARRRQRQGNAYKVLDEMAMRDVDTFSYTIEYMVLPYYTNPCIGAHLTEERADNAKLQEEIASAEESPSPRTTWLHSGKLCTRTTGASMWPQKGLGMSVPHPEFPDETTVLVSLGSLITKLETAASSHADQVDKGMRSRIQTDACHVLMCLKLTRPEVNIEQMMTKGGANKRREDMISELEDVEESVIPFFEE</sequence>
<gene>
    <name evidence="1" type="ordered locus">LOC_Os03g36710</name>
</gene>
<organism evidence="1">
    <name type="scientific">Oryza sativa subsp. japonica</name>
    <name type="common">Rice</name>
    <dbReference type="NCBI Taxonomy" id="39947"/>
    <lineage>
        <taxon>Eukaryota</taxon>
        <taxon>Viridiplantae</taxon>
        <taxon>Streptophyta</taxon>
        <taxon>Embryophyta</taxon>
        <taxon>Tracheophyta</taxon>
        <taxon>Spermatophyta</taxon>
        <taxon>Magnoliopsida</taxon>
        <taxon>Liliopsida</taxon>
        <taxon>Poales</taxon>
        <taxon>Poaceae</taxon>
        <taxon>BOP clade</taxon>
        <taxon>Oryzoideae</taxon>
        <taxon>Oryzeae</taxon>
        <taxon>Oryzinae</taxon>
        <taxon>Oryza</taxon>
        <taxon>Oryza sativa</taxon>
    </lineage>
</organism>
<protein>
    <submittedName>
        <fullName evidence="1">Uncharacterized protein</fullName>
    </submittedName>
</protein>
<accession>Q10I46</accession>
<reference evidence="1" key="2">
    <citation type="submission" date="2006-06" db="EMBL/GenBank/DDBJ databases">
        <authorList>
            <person name="Buell R."/>
            <person name="Wing R.A."/>
            <person name="McCombie W.A."/>
            <person name="Ouyang S."/>
        </authorList>
    </citation>
    <scope>NUCLEOTIDE SEQUENCE</scope>
</reference>